<sequence length="975" mass="108709">MAKSRAVLELTARFDLGGDDKIRAVSLSPDSAFQTLVYVGTSSGSLILLSIDISTNIVSRLGSVSLSASPVESVFVLGHERGKVLALCNGYLFLVDSLLSLPAKRLGGLLKGINVVARRVRGRGSSSTDLFPSEVSADSSSSNKFLQMLGAGNRASDIKGEDSRVLQGRFVFAVAISERMLLIQLHCDGTFLVLKEILGIGGIKTLVWLDDYVFAGTLQGYSLISCVTGQTGVIFTLPAVSGPPLLKLLCKEWKVLLLVDNVGVVVDTNGQPIGGSLVFPRRPDSVGELSFYLVTVGDGKLEIHQKKSGACVQSVTFGPEGYGPSLLAADEAGDGNLLAVTTLSKLIFYRRVPYEEQIKDLLRKKRYREAISLVEELDSQGEISKEMLSFLHAQIGYLLLFDLRFEEAVNQFLKSEKMEPSEVFPFIMRDPNRWSLLVPRNRYWGLHPPPAPFEDVVDNGLMAIQRAIFLRKAGMDTPVDEEFLENAPPSRADLLESAIKNITRYLEASREKDLSHSVREGIDTLLMLLYRALNRVEDMENLASSDNNCVVEELETLLNESGHLRTLAFLYASKGMSAKALAIWCLFTKNYSSGLWQDSDDLVPYLHDNELIRLSGKEAAAAEAARILEEPCDPELALQHLSWISDVNPLFAIQVLTSERRTEELSPEQVIQAIDPKKVEIIQRYLQWLIEERDYNDPQLHTSYALSLAKSALECVEVQSSIQEADGGGTEAHDCNVESMSLFESDLRERLQTFLQSSDLYDPEEILDLIEGSELWLEKAILYRRIGQETLVLQILALKLEDCAAAEQYCVEIGRPDAFMQLLDMYLDPQDGKEPMFKAAVRLLHNHGESLDPLQVLEKLSPDMPLKLASDTILRMMRARVHHHRQGQIVHNISGALDVDSRLARLEERSRHVQINDESLCDSCYARLGTKLFAMYPDDTIVCYKCYRRLGGSKSVTDRDFKRDVLIKPGWLVNR</sequence>
<name>A0A565B0Q4_9BRAS</name>
<feature type="domain" description="CNH" evidence="1">
    <location>
        <begin position="19"/>
        <end position="330"/>
    </location>
</feature>
<dbReference type="Proteomes" id="UP000489600">
    <property type="component" value="Unassembled WGS sequence"/>
</dbReference>
<comment type="caution">
    <text evidence="2">The sequence shown here is derived from an EMBL/GenBank/DDBJ whole genome shotgun (WGS) entry which is preliminary data.</text>
</comment>
<keyword evidence="3" id="KW-1185">Reference proteome</keyword>
<dbReference type="AlphaFoldDB" id="A0A565B0Q4"/>
<dbReference type="OrthoDB" id="10258882at2759"/>
<dbReference type="PANTHER" id="PTHR12894">
    <property type="entry name" value="CNH DOMAIN CONTAINING"/>
    <property type="match status" value="1"/>
</dbReference>
<evidence type="ECO:0000313" key="3">
    <source>
        <dbReference type="Proteomes" id="UP000489600"/>
    </source>
</evidence>
<dbReference type="InterPro" id="IPR019452">
    <property type="entry name" value="VPS39/TGF_beta_rcpt-assoc_1"/>
</dbReference>
<dbReference type="PANTHER" id="PTHR12894:SF43">
    <property type="entry name" value="VACUOLAR SORTING PROTEIN 3"/>
    <property type="match status" value="1"/>
</dbReference>
<dbReference type="SUPFAM" id="SSF50998">
    <property type="entry name" value="Quinoprotein alcohol dehydrogenase-like"/>
    <property type="match status" value="1"/>
</dbReference>
<dbReference type="Pfam" id="PF10367">
    <property type="entry name" value="zf-Vps39_C"/>
    <property type="match status" value="1"/>
</dbReference>
<dbReference type="GO" id="GO:0034058">
    <property type="term" value="P:endosomal vesicle fusion"/>
    <property type="evidence" value="ECO:0007669"/>
    <property type="project" value="TreeGrafter"/>
</dbReference>
<gene>
    <name evidence="2" type="ORF">ANE_LOCUS5368</name>
</gene>
<organism evidence="2 3">
    <name type="scientific">Arabis nemorensis</name>
    <dbReference type="NCBI Taxonomy" id="586526"/>
    <lineage>
        <taxon>Eukaryota</taxon>
        <taxon>Viridiplantae</taxon>
        <taxon>Streptophyta</taxon>
        <taxon>Embryophyta</taxon>
        <taxon>Tracheophyta</taxon>
        <taxon>Spermatophyta</taxon>
        <taxon>Magnoliopsida</taxon>
        <taxon>eudicotyledons</taxon>
        <taxon>Gunneridae</taxon>
        <taxon>Pentapetalae</taxon>
        <taxon>rosids</taxon>
        <taxon>malvids</taxon>
        <taxon>Brassicales</taxon>
        <taxon>Brassicaceae</taxon>
        <taxon>Arabideae</taxon>
        <taxon>Arabis</taxon>
    </lineage>
</organism>
<dbReference type="Pfam" id="PF00637">
    <property type="entry name" value="Clathrin"/>
    <property type="match status" value="1"/>
</dbReference>
<proteinExistence type="predicted"/>
<protein>
    <recommendedName>
        <fullName evidence="1">CNH domain-containing protein</fullName>
    </recommendedName>
</protein>
<evidence type="ECO:0000259" key="1">
    <source>
        <dbReference type="PROSITE" id="PS50219"/>
    </source>
</evidence>
<dbReference type="InterPro" id="IPR001180">
    <property type="entry name" value="CNH_dom"/>
</dbReference>
<dbReference type="InterPro" id="IPR011047">
    <property type="entry name" value="Quinoprotein_ADH-like_sf"/>
</dbReference>
<accession>A0A565B0Q4</accession>
<dbReference type="GO" id="GO:0005737">
    <property type="term" value="C:cytoplasm"/>
    <property type="evidence" value="ECO:0007669"/>
    <property type="project" value="TreeGrafter"/>
</dbReference>
<dbReference type="InterPro" id="IPR019453">
    <property type="entry name" value="VPS39/TGFA1_Znf"/>
</dbReference>
<evidence type="ECO:0000313" key="2">
    <source>
        <dbReference type="EMBL" id="VVA94923.1"/>
    </source>
</evidence>
<dbReference type="Pfam" id="PF10366">
    <property type="entry name" value="Vps39_1"/>
    <property type="match status" value="1"/>
</dbReference>
<dbReference type="EMBL" id="CABITT030000002">
    <property type="protein sequence ID" value="VVA94923.1"/>
    <property type="molecule type" value="Genomic_DNA"/>
</dbReference>
<reference evidence="2" key="1">
    <citation type="submission" date="2019-07" db="EMBL/GenBank/DDBJ databases">
        <authorList>
            <person name="Dittberner H."/>
        </authorList>
    </citation>
    <scope>NUCLEOTIDE SEQUENCE [LARGE SCALE GENOMIC DNA]</scope>
</reference>
<dbReference type="GO" id="GO:0006914">
    <property type="term" value="P:autophagy"/>
    <property type="evidence" value="ECO:0007669"/>
    <property type="project" value="TreeGrafter"/>
</dbReference>
<dbReference type="InterPro" id="IPR055358">
    <property type="entry name" value="CHCR"/>
</dbReference>
<dbReference type="GO" id="GO:0016020">
    <property type="term" value="C:membrane"/>
    <property type="evidence" value="ECO:0007669"/>
    <property type="project" value="TreeGrafter"/>
</dbReference>
<dbReference type="PROSITE" id="PS50219">
    <property type="entry name" value="CNH"/>
    <property type="match status" value="1"/>
</dbReference>
<dbReference type="InterPro" id="IPR032914">
    <property type="entry name" value="Vam6/VPS39/TRAP1"/>
</dbReference>